<gene>
    <name evidence="2" type="ORF">T03_1988</name>
</gene>
<dbReference type="OMA" id="NEMDPNW"/>
<reference evidence="2 3" key="1">
    <citation type="submission" date="2015-01" db="EMBL/GenBank/DDBJ databases">
        <title>Evolution of Trichinella species and genotypes.</title>
        <authorList>
            <person name="Korhonen P.K."/>
            <person name="Edoardo P."/>
            <person name="Giuseppe L.R."/>
            <person name="Gasser R.B."/>
        </authorList>
    </citation>
    <scope>NUCLEOTIDE SEQUENCE [LARGE SCALE GENOMIC DNA]</scope>
    <source>
        <strain evidence="2">ISS120</strain>
    </source>
</reference>
<evidence type="ECO:0000256" key="1">
    <source>
        <dbReference type="SAM" id="Phobius"/>
    </source>
</evidence>
<keyword evidence="1" id="KW-0812">Transmembrane</keyword>
<feature type="transmembrane region" description="Helical" evidence="1">
    <location>
        <begin position="43"/>
        <end position="62"/>
    </location>
</feature>
<name>A0A0V1DBK7_TRIBR</name>
<keyword evidence="3" id="KW-1185">Reference proteome</keyword>
<keyword evidence="1" id="KW-1133">Transmembrane helix</keyword>
<dbReference type="AlphaFoldDB" id="A0A0V1DBK7"/>
<sequence length="123" mass="14133">MVKEICCTVEHQVRRRPVRKPDDEPRLACRMVRLLHSSLKSRVTLVIACIALISCLYSVDALSLTRGTILKRDDAELPLPNEMDPNWKLTPVYVQRPGIYRPYVITGRFSPKDIPEDSAIRYP</sequence>
<dbReference type="OrthoDB" id="5913397at2759"/>
<proteinExistence type="predicted"/>
<accession>A0A0V1DBK7</accession>
<organism evidence="2 3">
    <name type="scientific">Trichinella britovi</name>
    <name type="common">Parasitic roundworm</name>
    <dbReference type="NCBI Taxonomy" id="45882"/>
    <lineage>
        <taxon>Eukaryota</taxon>
        <taxon>Metazoa</taxon>
        <taxon>Ecdysozoa</taxon>
        <taxon>Nematoda</taxon>
        <taxon>Enoplea</taxon>
        <taxon>Dorylaimia</taxon>
        <taxon>Trichinellida</taxon>
        <taxon>Trichinellidae</taxon>
        <taxon>Trichinella</taxon>
    </lineage>
</organism>
<dbReference type="Proteomes" id="UP000054653">
    <property type="component" value="Unassembled WGS sequence"/>
</dbReference>
<evidence type="ECO:0000313" key="2">
    <source>
        <dbReference type="EMBL" id="KRY58865.1"/>
    </source>
</evidence>
<dbReference type="EMBL" id="JYDI01000017">
    <property type="protein sequence ID" value="KRY58865.1"/>
    <property type="molecule type" value="Genomic_DNA"/>
</dbReference>
<evidence type="ECO:0000313" key="3">
    <source>
        <dbReference type="Proteomes" id="UP000054653"/>
    </source>
</evidence>
<comment type="caution">
    <text evidence="2">The sequence shown here is derived from an EMBL/GenBank/DDBJ whole genome shotgun (WGS) entry which is preliminary data.</text>
</comment>
<keyword evidence="1" id="KW-0472">Membrane</keyword>
<protein>
    <submittedName>
        <fullName evidence="2">Uncharacterized protein</fullName>
    </submittedName>
</protein>